<proteinExistence type="predicted"/>
<evidence type="ECO:0000313" key="2">
    <source>
        <dbReference type="EMBL" id="MPY45451.1"/>
    </source>
</evidence>
<protein>
    <recommendedName>
        <fullName evidence="4">ABC transporter permease</fullName>
    </recommendedName>
</protein>
<organism evidence="2 3">
    <name type="scientific">Streptomyces phyllanthi</name>
    <dbReference type="NCBI Taxonomy" id="1803180"/>
    <lineage>
        <taxon>Bacteria</taxon>
        <taxon>Bacillati</taxon>
        <taxon>Actinomycetota</taxon>
        <taxon>Actinomycetes</taxon>
        <taxon>Kitasatosporales</taxon>
        <taxon>Streptomycetaceae</taxon>
        <taxon>Streptomyces</taxon>
    </lineage>
</organism>
<feature type="transmembrane region" description="Helical" evidence="1">
    <location>
        <begin position="181"/>
        <end position="198"/>
    </location>
</feature>
<dbReference type="Proteomes" id="UP000326979">
    <property type="component" value="Unassembled WGS sequence"/>
</dbReference>
<feature type="transmembrane region" description="Helical" evidence="1">
    <location>
        <begin position="154"/>
        <end position="174"/>
    </location>
</feature>
<feature type="transmembrane region" description="Helical" evidence="1">
    <location>
        <begin position="108"/>
        <end position="134"/>
    </location>
</feature>
<feature type="transmembrane region" description="Helical" evidence="1">
    <location>
        <begin position="12"/>
        <end position="29"/>
    </location>
</feature>
<feature type="transmembrane region" description="Helical" evidence="1">
    <location>
        <begin position="63"/>
        <end position="87"/>
    </location>
</feature>
<keyword evidence="1" id="KW-0472">Membrane</keyword>
<evidence type="ECO:0000256" key="1">
    <source>
        <dbReference type="SAM" id="Phobius"/>
    </source>
</evidence>
<keyword evidence="3" id="KW-1185">Reference proteome</keyword>
<keyword evidence="1" id="KW-1133">Transmembrane helix</keyword>
<comment type="caution">
    <text evidence="2">The sequence shown here is derived from an EMBL/GenBank/DDBJ whole genome shotgun (WGS) entry which is preliminary data.</text>
</comment>
<evidence type="ECO:0008006" key="4">
    <source>
        <dbReference type="Google" id="ProtNLM"/>
    </source>
</evidence>
<dbReference type="AlphaFoldDB" id="A0A5N8WDA2"/>
<accession>A0A5N8WDA2</accession>
<name>A0A5N8WDA2_9ACTN</name>
<dbReference type="EMBL" id="VJZE01000455">
    <property type="protein sequence ID" value="MPY45451.1"/>
    <property type="molecule type" value="Genomic_DNA"/>
</dbReference>
<dbReference type="OrthoDB" id="3579673at2"/>
<sequence length="240" mass="25755">MTWTVLRLHRTALIVWGAFVALMIAVLVWNEVGTADAALRELDGCLRHSPCTIHAVIIYNERIGLVGTAVCYSFLAVAAFSGGALFGRELEYGTVRLAWTQSVTPGRWLAAKLAVPALALAVGGTALVLAFRWAWSAHPELLDSDWTSDHVFVARGPAMVAYSLCALAVGAVTALALRRTLPALGVSVAVMALVNQVMEYYRQEDLVKYWTPHLAETGILLALAATAALAAFALLHGRTD</sequence>
<gene>
    <name evidence="2" type="ORF">FNH04_37785</name>
</gene>
<feature type="transmembrane region" description="Helical" evidence="1">
    <location>
        <begin position="218"/>
        <end position="235"/>
    </location>
</feature>
<evidence type="ECO:0000313" key="3">
    <source>
        <dbReference type="Proteomes" id="UP000326979"/>
    </source>
</evidence>
<keyword evidence="1" id="KW-0812">Transmembrane</keyword>
<reference evidence="2 3" key="1">
    <citation type="submission" date="2019-07" db="EMBL/GenBank/DDBJ databases">
        <title>New species of Amycolatopsis and Streptomyces.</title>
        <authorList>
            <person name="Duangmal K."/>
            <person name="Teo W.F.A."/>
            <person name="Lipun K."/>
        </authorList>
    </citation>
    <scope>NUCLEOTIDE SEQUENCE [LARGE SCALE GENOMIC DNA]</scope>
    <source>
        <strain evidence="2 3">TISTR 2346</strain>
    </source>
</reference>